<evidence type="ECO:0000256" key="1">
    <source>
        <dbReference type="PROSITE-ProRule" id="PRU00117"/>
    </source>
</evidence>
<reference evidence="3 4" key="1">
    <citation type="journal article" date="2020" name="Nature">
        <title>Six reference-quality genomes reveal evolution of bat adaptations.</title>
        <authorList>
            <person name="Jebb D."/>
            <person name="Huang Z."/>
            <person name="Pippel M."/>
            <person name="Hughes G.M."/>
            <person name="Lavrichenko K."/>
            <person name="Devanna P."/>
            <person name="Winkler S."/>
            <person name="Jermiin L.S."/>
            <person name="Skirmuntt E.C."/>
            <person name="Katzourakis A."/>
            <person name="Burkitt-Gray L."/>
            <person name="Ray D.A."/>
            <person name="Sullivan K.A.M."/>
            <person name="Roscito J.G."/>
            <person name="Kirilenko B.M."/>
            <person name="Davalos L.M."/>
            <person name="Corthals A.P."/>
            <person name="Power M.L."/>
            <person name="Jones G."/>
            <person name="Ransome R.D."/>
            <person name="Dechmann D.K.N."/>
            <person name="Locatelli A.G."/>
            <person name="Puechmaille S.J."/>
            <person name="Fedrigo O."/>
            <person name="Jarvis E.D."/>
            <person name="Hiller M."/>
            <person name="Vernes S.C."/>
            <person name="Myers E.W."/>
            <person name="Teeling E.C."/>
        </authorList>
    </citation>
    <scope>NUCLEOTIDE SEQUENCE [LARGE SCALE GENOMIC DNA]</scope>
    <source>
        <strain evidence="3">Bat1K_MPI-CBG_1</strain>
    </source>
</reference>
<dbReference type="Proteomes" id="UP000664940">
    <property type="component" value="Unassembled WGS sequence"/>
</dbReference>
<feature type="domain" description="K Homology" evidence="2">
    <location>
        <begin position="79"/>
        <end position="105"/>
    </location>
</feature>
<dbReference type="GO" id="GO:0003723">
    <property type="term" value="F:RNA binding"/>
    <property type="evidence" value="ECO:0007669"/>
    <property type="project" value="UniProtKB-UniRule"/>
</dbReference>
<protein>
    <recommendedName>
        <fullName evidence="2">K Homology domain-containing protein</fullName>
    </recommendedName>
</protein>
<accession>A0A834DJT8</accession>
<name>A0A834DJT8_9CHIR</name>
<gene>
    <name evidence="3" type="ORF">HJG60_008499</name>
</gene>
<organism evidence="3 4">
    <name type="scientific">Phyllostomus discolor</name>
    <name type="common">pale spear-nosed bat</name>
    <dbReference type="NCBI Taxonomy" id="89673"/>
    <lineage>
        <taxon>Eukaryota</taxon>
        <taxon>Metazoa</taxon>
        <taxon>Chordata</taxon>
        <taxon>Craniata</taxon>
        <taxon>Vertebrata</taxon>
        <taxon>Euteleostomi</taxon>
        <taxon>Mammalia</taxon>
        <taxon>Eutheria</taxon>
        <taxon>Laurasiatheria</taxon>
        <taxon>Chiroptera</taxon>
        <taxon>Yangochiroptera</taxon>
        <taxon>Phyllostomidae</taxon>
        <taxon>Phyllostominae</taxon>
        <taxon>Phyllostomus</taxon>
    </lineage>
</organism>
<dbReference type="AlphaFoldDB" id="A0A834DJT8"/>
<dbReference type="SUPFAM" id="SSF54791">
    <property type="entry name" value="Eukaryotic type KH-domain (KH-domain type I)"/>
    <property type="match status" value="1"/>
</dbReference>
<dbReference type="InterPro" id="IPR036612">
    <property type="entry name" value="KH_dom_type_1_sf"/>
</dbReference>
<keyword evidence="1" id="KW-0694">RNA-binding</keyword>
<comment type="caution">
    <text evidence="3">The sequence shown here is derived from an EMBL/GenBank/DDBJ whole genome shotgun (WGS) entry which is preliminary data.</text>
</comment>
<dbReference type="Pfam" id="PF00013">
    <property type="entry name" value="KH_1"/>
    <property type="match status" value="1"/>
</dbReference>
<dbReference type="Gene3D" id="3.30.310.210">
    <property type="match status" value="1"/>
</dbReference>
<dbReference type="EMBL" id="JABVXQ010000011">
    <property type="protein sequence ID" value="KAF6086320.1"/>
    <property type="molecule type" value="Genomic_DNA"/>
</dbReference>
<evidence type="ECO:0000313" key="4">
    <source>
        <dbReference type="Proteomes" id="UP000664940"/>
    </source>
</evidence>
<evidence type="ECO:0000259" key="2">
    <source>
        <dbReference type="Pfam" id="PF00013"/>
    </source>
</evidence>
<dbReference type="PROSITE" id="PS50084">
    <property type="entry name" value="KH_TYPE_1"/>
    <property type="match status" value="1"/>
</dbReference>
<sequence length="121" mass="13357">MSKKSEVSLERKDNWLRRCVRRVVHVSTSQKGIVLRELSLWLDPLIAVFKAFSMIIDKLEEDTSSSMTNSTASSRPPVTLRLVIPASQCGSLIGKGGCKIKEIQENRDSGPGGRGYAPQLN</sequence>
<dbReference type="InterPro" id="IPR004088">
    <property type="entry name" value="KH_dom_type_1"/>
</dbReference>
<proteinExistence type="predicted"/>
<evidence type="ECO:0000313" key="3">
    <source>
        <dbReference type="EMBL" id="KAF6086320.1"/>
    </source>
</evidence>